<dbReference type="RefSeq" id="WP_089800141.1">
    <property type="nucleotide sequence ID" value="NZ_BJYE01000006.1"/>
</dbReference>
<dbReference type="SUPFAM" id="SSF161098">
    <property type="entry name" value="MetI-like"/>
    <property type="match status" value="1"/>
</dbReference>
<evidence type="ECO:0000256" key="4">
    <source>
        <dbReference type="ARBA" id="ARBA00022692"/>
    </source>
</evidence>
<feature type="transmembrane region" description="Helical" evidence="7">
    <location>
        <begin position="181"/>
        <end position="205"/>
    </location>
</feature>
<keyword evidence="6 7" id="KW-0472">Membrane</keyword>
<keyword evidence="4 7" id="KW-0812">Transmembrane</keyword>
<keyword evidence="10" id="KW-1185">Reference proteome</keyword>
<evidence type="ECO:0000256" key="3">
    <source>
        <dbReference type="ARBA" id="ARBA00022475"/>
    </source>
</evidence>
<proteinExistence type="inferred from homology"/>
<evidence type="ECO:0000313" key="9">
    <source>
        <dbReference type="EMBL" id="GEN56200.1"/>
    </source>
</evidence>
<reference evidence="9 10" key="1">
    <citation type="submission" date="2019-07" db="EMBL/GenBank/DDBJ databases">
        <title>Whole genome shotgun sequence of Halolactibacillus alkaliphilus NBRC 103919.</title>
        <authorList>
            <person name="Hosoyama A."/>
            <person name="Uohara A."/>
            <person name="Ohji S."/>
            <person name="Ichikawa N."/>
        </authorList>
    </citation>
    <scope>NUCLEOTIDE SEQUENCE [LARGE SCALE GENOMIC DNA]</scope>
    <source>
        <strain evidence="9 10">NBRC 103919</strain>
    </source>
</reference>
<comment type="subcellular location">
    <subcellularLocation>
        <location evidence="1 7">Cell membrane</location>
        <topology evidence="1 7">Multi-pass membrane protein</topology>
    </subcellularLocation>
</comment>
<evidence type="ECO:0000313" key="10">
    <source>
        <dbReference type="Proteomes" id="UP000321400"/>
    </source>
</evidence>
<dbReference type="InterPro" id="IPR035906">
    <property type="entry name" value="MetI-like_sf"/>
</dbReference>
<dbReference type="Proteomes" id="UP000321400">
    <property type="component" value="Unassembled WGS sequence"/>
</dbReference>
<evidence type="ECO:0000256" key="1">
    <source>
        <dbReference type="ARBA" id="ARBA00004651"/>
    </source>
</evidence>
<sequence length="277" mass="31140">MKNTKDLIYKTILYALLMGGALIALFPFYWMFIISTNPNHVVNSVPPAFLPGNMLVDNFKNVLANIDFFGALWNSIIVSTSITLATLLFCSLAGYAFAKLEFKGKKILFIAILTTMMIPPQLGLIPSYVIITKLGWLNELKAVIVPGMVSAFGIFWMRQYIKEAIPNELIEAGKMDGCSQIRIYFQIVIPLILPAFATLGIITYMGVWNDFLWPLIVLKDQSVHTLQIAIRSLNDTYVRDYGMIMSGTFWATVPLVLIFLIFNKFFIDSIVKGAVKN</sequence>
<dbReference type="PANTHER" id="PTHR43744:SF12">
    <property type="entry name" value="ABC TRANSPORTER PERMEASE PROTEIN MG189-RELATED"/>
    <property type="match status" value="1"/>
</dbReference>
<organism evidence="9 10">
    <name type="scientific">Halolactibacillus alkaliphilus</name>
    <dbReference type="NCBI Taxonomy" id="442899"/>
    <lineage>
        <taxon>Bacteria</taxon>
        <taxon>Bacillati</taxon>
        <taxon>Bacillota</taxon>
        <taxon>Bacilli</taxon>
        <taxon>Bacillales</taxon>
        <taxon>Bacillaceae</taxon>
        <taxon>Halolactibacillus</taxon>
    </lineage>
</organism>
<evidence type="ECO:0000256" key="7">
    <source>
        <dbReference type="RuleBase" id="RU363032"/>
    </source>
</evidence>
<dbReference type="GO" id="GO:0005524">
    <property type="term" value="F:ATP binding"/>
    <property type="evidence" value="ECO:0007669"/>
    <property type="project" value="UniProtKB-KW"/>
</dbReference>
<feature type="domain" description="ABC transmembrane type-1" evidence="8">
    <location>
        <begin position="72"/>
        <end position="262"/>
    </location>
</feature>
<feature type="transmembrane region" description="Helical" evidence="7">
    <location>
        <begin position="71"/>
        <end position="95"/>
    </location>
</feature>
<keyword evidence="2 7" id="KW-0813">Transport</keyword>
<keyword evidence="9" id="KW-0067">ATP-binding</keyword>
<dbReference type="OrthoDB" id="9771544at2"/>
<evidence type="ECO:0000256" key="5">
    <source>
        <dbReference type="ARBA" id="ARBA00022989"/>
    </source>
</evidence>
<protein>
    <submittedName>
        <fullName evidence="9">Sugar ABC transporter ATP-binding protein</fullName>
    </submittedName>
</protein>
<comment type="similarity">
    <text evidence="7">Belongs to the binding-protein-dependent transport system permease family.</text>
</comment>
<feature type="transmembrane region" description="Helical" evidence="7">
    <location>
        <begin position="107"/>
        <end position="131"/>
    </location>
</feature>
<dbReference type="Gene3D" id="1.10.3720.10">
    <property type="entry name" value="MetI-like"/>
    <property type="match status" value="1"/>
</dbReference>
<dbReference type="GO" id="GO:0005886">
    <property type="term" value="C:plasma membrane"/>
    <property type="evidence" value="ECO:0007669"/>
    <property type="project" value="UniProtKB-SubCell"/>
</dbReference>
<keyword evidence="9" id="KW-0547">Nucleotide-binding</keyword>
<accession>A0A511WZU0</accession>
<dbReference type="EMBL" id="BJYE01000006">
    <property type="protein sequence ID" value="GEN56200.1"/>
    <property type="molecule type" value="Genomic_DNA"/>
</dbReference>
<feature type="transmembrane region" description="Helical" evidence="7">
    <location>
        <begin position="143"/>
        <end position="161"/>
    </location>
</feature>
<dbReference type="PROSITE" id="PS50928">
    <property type="entry name" value="ABC_TM1"/>
    <property type="match status" value="1"/>
</dbReference>
<evidence type="ECO:0000256" key="2">
    <source>
        <dbReference type="ARBA" id="ARBA00022448"/>
    </source>
</evidence>
<dbReference type="PANTHER" id="PTHR43744">
    <property type="entry name" value="ABC TRANSPORTER PERMEASE PROTEIN MG189-RELATED-RELATED"/>
    <property type="match status" value="1"/>
</dbReference>
<dbReference type="CDD" id="cd06261">
    <property type="entry name" value="TM_PBP2"/>
    <property type="match status" value="1"/>
</dbReference>
<keyword evidence="5 7" id="KW-1133">Transmembrane helix</keyword>
<dbReference type="InterPro" id="IPR000515">
    <property type="entry name" value="MetI-like"/>
</dbReference>
<dbReference type="STRING" id="442899.SAMN05720591_104109"/>
<evidence type="ECO:0000259" key="8">
    <source>
        <dbReference type="PROSITE" id="PS50928"/>
    </source>
</evidence>
<comment type="caution">
    <text evidence="9">The sequence shown here is derived from an EMBL/GenBank/DDBJ whole genome shotgun (WGS) entry which is preliminary data.</text>
</comment>
<name>A0A511WZU0_9BACI</name>
<dbReference type="AlphaFoldDB" id="A0A511WZU0"/>
<dbReference type="GO" id="GO:0055085">
    <property type="term" value="P:transmembrane transport"/>
    <property type="evidence" value="ECO:0007669"/>
    <property type="project" value="InterPro"/>
</dbReference>
<gene>
    <name evidence="9" type="ORF">HAL01_06640</name>
</gene>
<keyword evidence="3" id="KW-1003">Cell membrane</keyword>
<feature type="transmembrane region" description="Helical" evidence="7">
    <location>
        <begin position="241"/>
        <end position="262"/>
    </location>
</feature>
<dbReference type="Pfam" id="PF00528">
    <property type="entry name" value="BPD_transp_1"/>
    <property type="match status" value="1"/>
</dbReference>
<feature type="transmembrane region" description="Helical" evidence="7">
    <location>
        <begin position="12"/>
        <end position="32"/>
    </location>
</feature>
<evidence type="ECO:0000256" key="6">
    <source>
        <dbReference type="ARBA" id="ARBA00023136"/>
    </source>
</evidence>